<dbReference type="PROSITE" id="PS50109">
    <property type="entry name" value="HIS_KIN"/>
    <property type="match status" value="1"/>
</dbReference>
<dbReference type="PRINTS" id="PR00344">
    <property type="entry name" value="BCTRLSENSOR"/>
</dbReference>
<dbReference type="InterPro" id="IPR011006">
    <property type="entry name" value="CheY-like_superfamily"/>
</dbReference>
<dbReference type="InterPro" id="IPR042240">
    <property type="entry name" value="CHASE_sf"/>
</dbReference>
<keyword evidence="9 11" id="KW-0472">Membrane</keyword>
<dbReference type="Gene3D" id="3.30.565.10">
    <property type="entry name" value="Histidine kinase-like ATPase, C-terminal domain"/>
    <property type="match status" value="1"/>
</dbReference>
<feature type="domain" description="Response regulatory" evidence="13">
    <location>
        <begin position="808"/>
        <end position="923"/>
    </location>
</feature>
<dbReference type="EC" id="2.7.13.3" evidence="3"/>
<comment type="catalytic activity">
    <reaction evidence="1">
        <text>ATP + protein L-histidine = ADP + protein N-phospho-L-histidine.</text>
        <dbReference type="EC" id="2.7.13.3"/>
    </reaction>
</comment>
<dbReference type="InterPro" id="IPR001789">
    <property type="entry name" value="Sig_transdc_resp-reg_receiver"/>
</dbReference>
<evidence type="ECO:0000256" key="5">
    <source>
        <dbReference type="ARBA" id="ARBA00022553"/>
    </source>
</evidence>
<feature type="transmembrane region" description="Helical" evidence="11">
    <location>
        <begin position="186"/>
        <end position="210"/>
    </location>
</feature>
<dbReference type="InterPro" id="IPR005467">
    <property type="entry name" value="His_kinase_dom"/>
</dbReference>
<organism evidence="15 16">
    <name type="scientific">Thalassolituus maritimus</name>
    <dbReference type="NCBI Taxonomy" id="484498"/>
    <lineage>
        <taxon>Bacteria</taxon>
        <taxon>Pseudomonadati</taxon>
        <taxon>Pseudomonadota</taxon>
        <taxon>Gammaproteobacteria</taxon>
        <taxon>Oceanospirillales</taxon>
        <taxon>Oceanospirillaceae</taxon>
        <taxon>Thalassolituus</taxon>
    </lineage>
</organism>
<dbReference type="InterPro" id="IPR003661">
    <property type="entry name" value="HisK_dim/P_dom"/>
</dbReference>
<proteinExistence type="predicted"/>
<reference evidence="15 16" key="1">
    <citation type="submission" date="2024-04" db="EMBL/GenBank/DDBJ databases">
        <title>Draft genome sequence of Thalassolituus maritimus NBRC 116585.</title>
        <authorList>
            <person name="Miyakawa T."/>
            <person name="Kusuya Y."/>
            <person name="Miura T."/>
        </authorList>
    </citation>
    <scope>NUCLEOTIDE SEQUENCE [LARGE SCALE GENOMIC DNA]</scope>
    <source>
        <strain evidence="15 16">5NW40-0001</strain>
    </source>
</reference>
<dbReference type="InterPro" id="IPR004358">
    <property type="entry name" value="Sig_transdc_His_kin-like_C"/>
</dbReference>
<keyword evidence="8" id="KW-0902">Two-component regulatory system</keyword>
<dbReference type="Pfam" id="PF05231">
    <property type="entry name" value="MASE1"/>
    <property type="match status" value="1"/>
</dbReference>
<dbReference type="SUPFAM" id="SSF55874">
    <property type="entry name" value="ATPase domain of HSP90 chaperone/DNA topoisomerase II/histidine kinase"/>
    <property type="match status" value="1"/>
</dbReference>
<feature type="transmembrane region" description="Helical" evidence="11">
    <location>
        <begin position="80"/>
        <end position="100"/>
    </location>
</feature>
<dbReference type="PROSITE" id="PS50839">
    <property type="entry name" value="CHASE"/>
    <property type="match status" value="1"/>
</dbReference>
<evidence type="ECO:0000256" key="2">
    <source>
        <dbReference type="ARBA" id="ARBA00004651"/>
    </source>
</evidence>
<dbReference type="Pfam" id="PF00072">
    <property type="entry name" value="Response_reg"/>
    <property type="match status" value="1"/>
</dbReference>
<dbReference type="Gene3D" id="3.40.50.2300">
    <property type="match status" value="1"/>
</dbReference>
<keyword evidence="4" id="KW-1003">Cell membrane</keyword>
<evidence type="ECO:0000256" key="9">
    <source>
        <dbReference type="ARBA" id="ARBA00023136"/>
    </source>
</evidence>
<keyword evidence="16" id="KW-1185">Reference proteome</keyword>
<dbReference type="SUPFAM" id="SSF47384">
    <property type="entry name" value="Homodimeric domain of signal transducing histidine kinase"/>
    <property type="match status" value="1"/>
</dbReference>
<comment type="caution">
    <text evidence="15">The sequence shown here is derived from an EMBL/GenBank/DDBJ whole genome shotgun (WGS) entry which is preliminary data.</text>
</comment>
<name>A0ABP9ZXD2_9GAMM</name>
<feature type="transmembrane region" description="Helical" evidence="11">
    <location>
        <begin position="507"/>
        <end position="529"/>
    </location>
</feature>
<evidence type="ECO:0000259" key="14">
    <source>
        <dbReference type="PROSITE" id="PS50839"/>
    </source>
</evidence>
<dbReference type="SMART" id="SM00448">
    <property type="entry name" value="REC"/>
    <property type="match status" value="1"/>
</dbReference>
<evidence type="ECO:0000256" key="3">
    <source>
        <dbReference type="ARBA" id="ARBA00012438"/>
    </source>
</evidence>
<dbReference type="InterPro" id="IPR006189">
    <property type="entry name" value="CHASE_dom"/>
</dbReference>
<evidence type="ECO:0000256" key="1">
    <source>
        <dbReference type="ARBA" id="ARBA00000085"/>
    </source>
</evidence>
<dbReference type="Gene3D" id="3.30.450.350">
    <property type="entry name" value="CHASE domain"/>
    <property type="match status" value="1"/>
</dbReference>
<feature type="domain" description="CHASE" evidence="14">
    <location>
        <begin position="280"/>
        <end position="442"/>
    </location>
</feature>
<dbReference type="InterPro" id="IPR003594">
    <property type="entry name" value="HATPase_dom"/>
</dbReference>
<dbReference type="Pfam" id="PF03924">
    <property type="entry name" value="CHASE"/>
    <property type="match status" value="1"/>
</dbReference>
<dbReference type="InterPro" id="IPR036890">
    <property type="entry name" value="HATPase_C_sf"/>
</dbReference>
<comment type="subcellular location">
    <subcellularLocation>
        <location evidence="2">Cell membrane</location>
        <topology evidence="2">Multi-pass membrane protein</topology>
    </subcellularLocation>
</comment>
<evidence type="ECO:0000256" key="6">
    <source>
        <dbReference type="ARBA" id="ARBA00022692"/>
    </source>
</evidence>
<feature type="modified residue" description="4-aspartylphosphate" evidence="10">
    <location>
        <position position="858"/>
    </location>
</feature>
<evidence type="ECO:0000259" key="13">
    <source>
        <dbReference type="PROSITE" id="PS50110"/>
    </source>
</evidence>
<dbReference type="PROSITE" id="PS50110">
    <property type="entry name" value="RESPONSE_REGULATORY"/>
    <property type="match status" value="1"/>
</dbReference>
<feature type="transmembrane region" description="Helical" evidence="11">
    <location>
        <begin position="31"/>
        <end position="51"/>
    </location>
</feature>
<feature type="transmembrane region" description="Helical" evidence="11">
    <location>
        <begin position="57"/>
        <end position="75"/>
    </location>
</feature>
<accession>A0ABP9ZXD2</accession>
<feature type="transmembrane region" description="Helical" evidence="11">
    <location>
        <begin position="145"/>
        <end position="174"/>
    </location>
</feature>
<sequence>MSRNEPYQQAEQTLNPVYTDVVFASGTDMPVIRIVVAALAYFLMARLGATLAIPPDYAAAVWPAAGIALGAFLLLPRIEAWLGVAAGAVLANLYTTTATFSDLALLSVTSGLAMGAGATVQGAFGAWLYRTYLSTDGRWDEIHHLFRFCAIVVVLGSVVSTTVGNLTLFVNGFIVTDRLLFNWITWWAGDAIGTLLVAPVLLVLVAPVAVYSVSRKLKAMIPLVVILAAVLALFHKSVSFHRDQIINDLRSSADQLAQTVEARLTISENKLLSYAALFSASEFVSPEEFAQFSERVMVSDDAFFGVGWTEPLDQEGRLRWEAFYHERGREDFTLTELTPDGKLIPAPVRDSYHPVLYIYPFGPNRKAFGLNLSANPQRKAALMQAESEKRPVSTAPIILAQEAGRKRAIILYMPVFDLENEETLLGFASGVLKVQGILGESVFQSRRVGLKFNLYDVTGGTRLPIYEEGESVHASLPMFAYDESFGTRQYRLEIFPADNFSYGRNDWTSYVILSGGFVIATLFLVFVLTTTGQIETVQRQVALRTRELSDAVSRANAANDAKSAFLANMSHELRTPLNAINGFLKLVLDTSLTPTQKDYLLKADLASVTLLGLINQTLNYARIESGNMELEVSEVRMRRVVRKMEALFGHVADESGLEFDITLSRDVPDVLIGDELRIEQIVLNLLSNAFKFTREGSIHLTVSYNSAEEKLQVRLQDTGVGIPADKMQHIFAAFGQADASISRRYGGTGLGLSISRRMAQMMGGDILVRSTEGEGSEFFVFMYLKEGEEAPQPPINPALGDSPLAGKCALIVEDVQVNQLIVQEFMHKYGVSSVIAENGQVALELMSKSPAVDFILMDVQMPVMDGYTATREIRKLLPDIPIIGMTANAMDDDKKACLEAGMNDHIAKPIDPDTLLQRIEATLATHEM</sequence>
<evidence type="ECO:0000256" key="11">
    <source>
        <dbReference type="SAM" id="Phobius"/>
    </source>
</evidence>
<evidence type="ECO:0000256" key="7">
    <source>
        <dbReference type="ARBA" id="ARBA00022989"/>
    </source>
</evidence>
<dbReference type="Proteomes" id="UP001481413">
    <property type="component" value="Unassembled WGS sequence"/>
</dbReference>
<feature type="domain" description="Histidine kinase" evidence="12">
    <location>
        <begin position="568"/>
        <end position="786"/>
    </location>
</feature>
<dbReference type="InterPro" id="IPR036097">
    <property type="entry name" value="HisK_dim/P_sf"/>
</dbReference>
<dbReference type="InterPro" id="IPR007895">
    <property type="entry name" value="MASE1"/>
</dbReference>
<dbReference type="Pfam" id="PF00512">
    <property type="entry name" value="HisKA"/>
    <property type="match status" value="1"/>
</dbReference>
<keyword evidence="7 11" id="KW-1133">Transmembrane helix</keyword>
<dbReference type="SMART" id="SM01079">
    <property type="entry name" value="CHASE"/>
    <property type="match status" value="1"/>
</dbReference>
<dbReference type="PANTHER" id="PTHR45339:SF1">
    <property type="entry name" value="HYBRID SIGNAL TRANSDUCTION HISTIDINE KINASE J"/>
    <property type="match status" value="1"/>
</dbReference>
<dbReference type="SMART" id="SM00388">
    <property type="entry name" value="HisKA"/>
    <property type="match status" value="1"/>
</dbReference>
<dbReference type="Pfam" id="PF02518">
    <property type="entry name" value="HATPase_c"/>
    <property type="match status" value="1"/>
</dbReference>
<dbReference type="CDD" id="cd00082">
    <property type="entry name" value="HisKA"/>
    <property type="match status" value="1"/>
</dbReference>
<gene>
    <name evidence="15" type="ORF">NBRC116585_09140</name>
</gene>
<keyword evidence="5 10" id="KW-0597">Phosphoprotein</keyword>
<dbReference type="SUPFAM" id="SSF52172">
    <property type="entry name" value="CheY-like"/>
    <property type="match status" value="1"/>
</dbReference>
<dbReference type="Gene3D" id="1.10.287.130">
    <property type="match status" value="1"/>
</dbReference>
<evidence type="ECO:0000256" key="8">
    <source>
        <dbReference type="ARBA" id="ARBA00023012"/>
    </source>
</evidence>
<evidence type="ECO:0000259" key="12">
    <source>
        <dbReference type="PROSITE" id="PS50109"/>
    </source>
</evidence>
<protein>
    <recommendedName>
        <fullName evidence="3">histidine kinase</fullName>
        <ecNumber evidence="3">2.7.13.3</ecNumber>
    </recommendedName>
</protein>
<evidence type="ECO:0000256" key="10">
    <source>
        <dbReference type="PROSITE-ProRule" id="PRU00169"/>
    </source>
</evidence>
<dbReference type="PANTHER" id="PTHR45339">
    <property type="entry name" value="HYBRID SIGNAL TRANSDUCTION HISTIDINE KINASE J"/>
    <property type="match status" value="1"/>
</dbReference>
<evidence type="ECO:0000313" key="16">
    <source>
        <dbReference type="Proteomes" id="UP001481413"/>
    </source>
</evidence>
<dbReference type="CDD" id="cd17546">
    <property type="entry name" value="REC_hyHK_CKI1_RcsC-like"/>
    <property type="match status" value="1"/>
</dbReference>
<dbReference type="SMART" id="SM00387">
    <property type="entry name" value="HATPase_c"/>
    <property type="match status" value="1"/>
</dbReference>
<evidence type="ECO:0000313" key="15">
    <source>
        <dbReference type="EMBL" id="GAA6144797.1"/>
    </source>
</evidence>
<evidence type="ECO:0000256" key="4">
    <source>
        <dbReference type="ARBA" id="ARBA00022475"/>
    </source>
</evidence>
<dbReference type="EMBL" id="BAABWH010000002">
    <property type="protein sequence ID" value="GAA6144797.1"/>
    <property type="molecule type" value="Genomic_DNA"/>
</dbReference>
<keyword evidence="6 11" id="KW-0812">Transmembrane</keyword>
<dbReference type="CDD" id="cd16922">
    <property type="entry name" value="HATPase_EvgS-ArcB-TorS-like"/>
    <property type="match status" value="1"/>
</dbReference>
<feature type="transmembrane region" description="Helical" evidence="11">
    <location>
        <begin position="112"/>
        <end position="133"/>
    </location>
</feature>